<accession>A0A4Y2N6K2</accession>
<name>A0A4Y2N6K2_ARAVE</name>
<comment type="caution">
    <text evidence="1">The sequence shown here is derived from an EMBL/GenBank/DDBJ whole genome shotgun (WGS) entry which is preliminary data.</text>
</comment>
<sequence length="95" mass="10688">MIRCGLFCSTFWADLKTLRIIRNIRASTGSGDPEVPELPSARGYILASEISQSSTFGAPVFDHRSCSFSPSMSDSPLDRYSYEILHEKIKENERI</sequence>
<evidence type="ECO:0000313" key="1">
    <source>
        <dbReference type="EMBL" id="GBN34533.1"/>
    </source>
</evidence>
<protein>
    <submittedName>
        <fullName evidence="1">Uncharacterized protein</fullName>
    </submittedName>
</protein>
<proteinExistence type="predicted"/>
<organism evidence="1 2">
    <name type="scientific">Araneus ventricosus</name>
    <name type="common">Orbweaver spider</name>
    <name type="synonym">Epeira ventricosa</name>
    <dbReference type="NCBI Taxonomy" id="182803"/>
    <lineage>
        <taxon>Eukaryota</taxon>
        <taxon>Metazoa</taxon>
        <taxon>Ecdysozoa</taxon>
        <taxon>Arthropoda</taxon>
        <taxon>Chelicerata</taxon>
        <taxon>Arachnida</taxon>
        <taxon>Araneae</taxon>
        <taxon>Araneomorphae</taxon>
        <taxon>Entelegynae</taxon>
        <taxon>Araneoidea</taxon>
        <taxon>Araneidae</taxon>
        <taxon>Araneus</taxon>
    </lineage>
</organism>
<keyword evidence="2" id="KW-1185">Reference proteome</keyword>
<dbReference type="OrthoDB" id="6468804at2759"/>
<dbReference type="EMBL" id="BGPR01008556">
    <property type="protein sequence ID" value="GBN34533.1"/>
    <property type="molecule type" value="Genomic_DNA"/>
</dbReference>
<gene>
    <name evidence="1" type="ORF">AVEN_163359_1</name>
</gene>
<reference evidence="1 2" key="1">
    <citation type="journal article" date="2019" name="Sci. Rep.">
        <title>Orb-weaving spider Araneus ventricosus genome elucidates the spidroin gene catalogue.</title>
        <authorList>
            <person name="Kono N."/>
            <person name="Nakamura H."/>
            <person name="Ohtoshi R."/>
            <person name="Moran D.A.P."/>
            <person name="Shinohara A."/>
            <person name="Yoshida Y."/>
            <person name="Fujiwara M."/>
            <person name="Mori M."/>
            <person name="Tomita M."/>
            <person name="Arakawa K."/>
        </authorList>
    </citation>
    <scope>NUCLEOTIDE SEQUENCE [LARGE SCALE GENOMIC DNA]</scope>
</reference>
<dbReference type="AlphaFoldDB" id="A0A4Y2N6K2"/>
<dbReference type="Proteomes" id="UP000499080">
    <property type="component" value="Unassembled WGS sequence"/>
</dbReference>
<evidence type="ECO:0000313" key="2">
    <source>
        <dbReference type="Proteomes" id="UP000499080"/>
    </source>
</evidence>